<dbReference type="Pfam" id="PF07727">
    <property type="entry name" value="RVT_2"/>
    <property type="match status" value="1"/>
</dbReference>
<evidence type="ECO:0000313" key="3">
    <source>
        <dbReference type="Proteomes" id="UP000629468"/>
    </source>
</evidence>
<dbReference type="InterPro" id="IPR043502">
    <property type="entry name" value="DNA/RNA_pol_sf"/>
</dbReference>
<organism evidence="2 3">
    <name type="scientific">Agaricus bisporus var. burnettii</name>
    <dbReference type="NCBI Taxonomy" id="192524"/>
    <lineage>
        <taxon>Eukaryota</taxon>
        <taxon>Fungi</taxon>
        <taxon>Dikarya</taxon>
        <taxon>Basidiomycota</taxon>
        <taxon>Agaricomycotina</taxon>
        <taxon>Agaricomycetes</taxon>
        <taxon>Agaricomycetidae</taxon>
        <taxon>Agaricales</taxon>
        <taxon>Agaricineae</taxon>
        <taxon>Agaricaceae</taxon>
        <taxon>Agaricus</taxon>
    </lineage>
</organism>
<dbReference type="PANTHER" id="PTHR11439">
    <property type="entry name" value="GAG-POL-RELATED RETROTRANSPOSON"/>
    <property type="match status" value="1"/>
</dbReference>
<dbReference type="PANTHER" id="PTHR11439:SF463">
    <property type="entry name" value="REVERSE TRANSCRIPTASE TY1_COPIA-TYPE DOMAIN-CONTAINING PROTEIN"/>
    <property type="match status" value="1"/>
</dbReference>
<comment type="caution">
    <text evidence="2">The sequence shown here is derived from an EMBL/GenBank/DDBJ whole genome shotgun (WGS) entry which is preliminary data.</text>
</comment>
<name>A0A8H7EVS9_AGABI</name>
<dbReference type="InterPro" id="IPR013103">
    <property type="entry name" value="RVT_2"/>
</dbReference>
<dbReference type="EMBL" id="JABXXO010000015">
    <property type="protein sequence ID" value="KAF7760389.1"/>
    <property type="molecule type" value="Genomic_DNA"/>
</dbReference>
<proteinExistence type="predicted"/>
<gene>
    <name evidence="2" type="ORF">Agabi119p4_11065</name>
</gene>
<dbReference type="SUPFAM" id="SSF56672">
    <property type="entry name" value="DNA/RNA polymerases"/>
    <property type="match status" value="1"/>
</dbReference>
<dbReference type="AlphaFoldDB" id="A0A8H7EVS9"/>
<dbReference type="CDD" id="cd09272">
    <property type="entry name" value="RNase_HI_RT_Ty1"/>
    <property type="match status" value="1"/>
</dbReference>
<protein>
    <recommendedName>
        <fullName evidence="1">Reverse transcriptase Ty1/copia-type domain-containing protein</fullName>
    </recommendedName>
</protein>
<accession>A0A8H7EVS9</accession>
<evidence type="ECO:0000313" key="2">
    <source>
        <dbReference type="EMBL" id="KAF7760389.1"/>
    </source>
</evidence>
<reference evidence="2 3" key="1">
    <citation type="journal article" name="Sci. Rep.">
        <title>Telomere-to-telomere assembled and centromere annotated genomes of the two main subspecies of the button mushroom Agaricus bisporus reveal especially polymorphic chromosome ends.</title>
        <authorList>
            <person name="Sonnenberg A.S.M."/>
            <person name="Sedaghat-Telgerd N."/>
            <person name="Lavrijssen B."/>
            <person name="Ohm R.A."/>
            <person name="Hendrickx P.M."/>
            <person name="Scholtmeijer K."/>
            <person name="Baars J.J.P."/>
            <person name="van Peer A."/>
        </authorList>
    </citation>
    <scope>NUCLEOTIDE SEQUENCE [LARGE SCALE GENOMIC DNA]</scope>
    <source>
        <strain evidence="2 3">H119_p4</strain>
    </source>
</reference>
<sequence>MRKKWIDACLEELEALQKRGVYELVDLPKGRRTIKNRWVFNEKSDGRLRARLVAKGFSQIEGIDYNELFSPVVRYETARLLLGIAALEDWDMFSVDVKTAYLYGKLDEEIYMTQPEGFTATGKGNKVWRLRRALYGLKQAGLSWWKQLTASMTEIGFVRCKSDAGVYYYRHPKTRELVVALVYVDDVAFMGKKNSQLLKKLKLKFSTKWECRDQGVMTEFLGMQISRDRQNKKIFLHQQKYLQKVLDRFGIKSGSEETPLPKGYVFKTSDKVPNNGFRTKYQQLVGSLMYLMIGSRPDIAFAVVKLSQHMVTPNKEHYTTGMHLLRYLNGTKNMVLEFDGNSNQGVIAYSDSDWASDPEDRKSITGNFVTIANGTISWLSRKQKTVALSSTEAEYMAISDCSRQLVWVSQLLIEIGFEIQTPMLYGDNMGSLFWSTSEVQEKRSKHIDIRFHYIRELLEQKQINLDWIDGSKNPADVLTKNLEKVKFSLFRSMLNLKQQ</sequence>
<dbReference type="Proteomes" id="UP000629468">
    <property type="component" value="Unassembled WGS sequence"/>
</dbReference>
<feature type="domain" description="Reverse transcriptase Ty1/copia-type" evidence="1">
    <location>
        <begin position="21"/>
        <end position="253"/>
    </location>
</feature>
<evidence type="ECO:0000259" key="1">
    <source>
        <dbReference type="Pfam" id="PF07727"/>
    </source>
</evidence>